<dbReference type="AlphaFoldDB" id="A0A9P1GX97"/>
<dbReference type="EMBL" id="CALLCH030000004">
    <property type="protein sequence ID" value="CAI4212439.1"/>
    <property type="molecule type" value="Genomic_DNA"/>
</dbReference>
<dbReference type="OrthoDB" id="3434013at2759"/>
<comment type="caution">
    <text evidence="6">The sequence shown here is derived from an EMBL/GenBank/DDBJ whole genome shotgun (WGS) entry which is preliminary data.</text>
</comment>
<dbReference type="GO" id="GO:0015031">
    <property type="term" value="P:protein transport"/>
    <property type="evidence" value="ECO:0007669"/>
    <property type="project" value="UniProtKB-KW"/>
</dbReference>
<evidence type="ECO:0000256" key="3">
    <source>
        <dbReference type="ARBA" id="ARBA00022824"/>
    </source>
</evidence>
<evidence type="ECO:0000256" key="1">
    <source>
        <dbReference type="ARBA" id="ARBA00004240"/>
    </source>
</evidence>
<evidence type="ECO:0000256" key="2">
    <source>
        <dbReference type="ARBA" id="ARBA00022448"/>
    </source>
</evidence>
<dbReference type="Pfam" id="PF08314">
    <property type="entry name" value="Sec39"/>
    <property type="match status" value="1"/>
</dbReference>
<organism evidence="6 7">
    <name type="scientific">Parascedosporium putredinis</name>
    <dbReference type="NCBI Taxonomy" id="1442378"/>
    <lineage>
        <taxon>Eukaryota</taxon>
        <taxon>Fungi</taxon>
        <taxon>Dikarya</taxon>
        <taxon>Ascomycota</taxon>
        <taxon>Pezizomycotina</taxon>
        <taxon>Sordariomycetes</taxon>
        <taxon>Hypocreomycetidae</taxon>
        <taxon>Microascales</taxon>
        <taxon>Microascaceae</taxon>
        <taxon>Parascedosporium</taxon>
    </lineage>
</organism>
<reference evidence="6" key="1">
    <citation type="submission" date="2022-11" db="EMBL/GenBank/DDBJ databases">
        <authorList>
            <person name="Scott C."/>
            <person name="Bruce N."/>
        </authorList>
    </citation>
    <scope>NUCLEOTIDE SEQUENCE</scope>
</reference>
<dbReference type="GO" id="GO:0006890">
    <property type="term" value="P:retrograde vesicle-mediated transport, Golgi to endoplasmic reticulum"/>
    <property type="evidence" value="ECO:0007669"/>
    <property type="project" value="InterPro"/>
</dbReference>
<keyword evidence="4" id="KW-0653">Protein transport</keyword>
<dbReference type="PANTHER" id="PTHR40787:SF3">
    <property type="entry name" value="PROTEIN TRANSPORT PROTEIN SEC39"/>
    <property type="match status" value="1"/>
</dbReference>
<keyword evidence="2" id="KW-0813">Transport</keyword>
<dbReference type="PANTHER" id="PTHR40787">
    <property type="entry name" value="SECRETED PROTEIN"/>
    <property type="match status" value="1"/>
</dbReference>
<comment type="subcellular location">
    <subcellularLocation>
        <location evidence="1">Endoplasmic reticulum</location>
    </subcellularLocation>
</comment>
<evidence type="ECO:0000256" key="4">
    <source>
        <dbReference type="ARBA" id="ARBA00022927"/>
    </source>
</evidence>
<dbReference type="GO" id="GO:0005783">
    <property type="term" value="C:endoplasmic reticulum"/>
    <property type="evidence" value="ECO:0007669"/>
    <property type="project" value="UniProtKB-SubCell"/>
</dbReference>
<evidence type="ECO:0000259" key="5">
    <source>
        <dbReference type="Pfam" id="PF08314"/>
    </source>
</evidence>
<proteinExistence type="predicted"/>
<feature type="domain" description="Sec39" evidence="5">
    <location>
        <begin position="10"/>
        <end position="88"/>
    </location>
</feature>
<protein>
    <recommendedName>
        <fullName evidence="5">Sec39 domain-containing protein</fullName>
    </recommendedName>
</protein>
<evidence type="ECO:0000313" key="6">
    <source>
        <dbReference type="EMBL" id="CAI4212439.1"/>
    </source>
</evidence>
<evidence type="ECO:0000313" key="7">
    <source>
        <dbReference type="Proteomes" id="UP000838763"/>
    </source>
</evidence>
<sequence>MGAGTADAFQTGLGVFGSVNLGFIETEFLKALLASSRYELAKKIYEESGDSSLDPTVLKDAIVAAAMNAFDNASNPNRTRGLKRCDEM</sequence>
<dbReference type="InterPro" id="IPR013244">
    <property type="entry name" value="Sec39_domain"/>
</dbReference>
<keyword evidence="7" id="KW-1185">Reference proteome</keyword>
<name>A0A9P1GX97_9PEZI</name>
<gene>
    <name evidence="6" type="ORF">PPNO1_LOCUS2197</name>
</gene>
<dbReference type="Proteomes" id="UP000838763">
    <property type="component" value="Unassembled WGS sequence"/>
</dbReference>
<keyword evidence="3" id="KW-0256">Endoplasmic reticulum</keyword>
<accession>A0A9P1GX97</accession>